<dbReference type="Gene3D" id="3.10.180.10">
    <property type="entry name" value="2,3-Dihydroxybiphenyl 1,2-Dioxygenase, domain 1"/>
    <property type="match status" value="1"/>
</dbReference>
<proteinExistence type="predicted"/>
<keyword evidence="2" id="KW-0456">Lyase</keyword>
<evidence type="ECO:0000313" key="3">
    <source>
        <dbReference type="Proteomes" id="UP001229244"/>
    </source>
</evidence>
<dbReference type="InterPro" id="IPR004360">
    <property type="entry name" value="Glyas_Fos-R_dOase_dom"/>
</dbReference>
<organism evidence="2 3">
    <name type="scientific">Amorphus orientalis</name>
    <dbReference type="NCBI Taxonomy" id="649198"/>
    <lineage>
        <taxon>Bacteria</taxon>
        <taxon>Pseudomonadati</taxon>
        <taxon>Pseudomonadota</taxon>
        <taxon>Alphaproteobacteria</taxon>
        <taxon>Hyphomicrobiales</taxon>
        <taxon>Amorphaceae</taxon>
        <taxon>Amorphus</taxon>
    </lineage>
</organism>
<dbReference type="GO" id="GO:0016829">
    <property type="term" value="F:lyase activity"/>
    <property type="evidence" value="ECO:0007669"/>
    <property type="project" value="UniProtKB-KW"/>
</dbReference>
<sequence>MTDQTGHGIRFGRIAATVPVSDMERALAFYVDVLGFRSVFQNGTPTGFVILRRDDAELHLTFHRDHKADRSTSRT</sequence>
<dbReference type="Pfam" id="PF00903">
    <property type="entry name" value="Glyoxalase"/>
    <property type="match status" value="1"/>
</dbReference>
<evidence type="ECO:0000259" key="1">
    <source>
        <dbReference type="PROSITE" id="PS51819"/>
    </source>
</evidence>
<gene>
    <name evidence="2" type="ORF">J2S73_003093</name>
</gene>
<dbReference type="PROSITE" id="PS51819">
    <property type="entry name" value="VOC"/>
    <property type="match status" value="1"/>
</dbReference>
<dbReference type="InterPro" id="IPR037523">
    <property type="entry name" value="VOC_core"/>
</dbReference>
<comment type="caution">
    <text evidence="2">The sequence shown here is derived from an EMBL/GenBank/DDBJ whole genome shotgun (WGS) entry which is preliminary data.</text>
</comment>
<keyword evidence="3" id="KW-1185">Reference proteome</keyword>
<dbReference type="AlphaFoldDB" id="A0AAE4ATZ1"/>
<name>A0AAE4ATZ1_9HYPH</name>
<dbReference type="EMBL" id="JAUSUL010000003">
    <property type="protein sequence ID" value="MDQ0316617.1"/>
    <property type="molecule type" value="Genomic_DNA"/>
</dbReference>
<protein>
    <submittedName>
        <fullName evidence="2">Catechol 2,3-dioxygenase-like lactoylglutathione lyase family enzyme</fullName>
    </submittedName>
</protein>
<dbReference type="InterPro" id="IPR029068">
    <property type="entry name" value="Glyas_Bleomycin-R_OHBP_Dase"/>
</dbReference>
<feature type="domain" description="VOC" evidence="1">
    <location>
        <begin position="10"/>
        <end position="75"/>
    </location>
</feature>
<dbReference type="Proteomes" id="UP001229244">
    <property type="component" value="Unassembled WGS sequence"/>
</dbReference>
<accession>A0AAE4ATZ1</accession>
<dbReference type="SUPFAM" id="SSF54593">
    <property type="entry name" value="Glyoxalase/Bleomycin resistance protein/Dihydroxybiphenyl dioxygenase"/>
    <property type="match status" value="1"/>
</dbReference>
<reference evidence="2" key="1">
    <citation type="submission" date="2023-07" db="EMBL/GenBank/DDBJ databases">
        <title>Genomic Encyclopedia of Type Strains, Phase IV (KMG-IV): sequencing the most valuable type-strain genomes for metagenomic binning, comparative biology and taxonomic classification.</title>
        <authorList>
            <person name="Goeker M."/>
        </authorList>
    </citation>
    <scope>NUCLEOTIDE SEQUENCE</scope>
    <source>
        <strain evidence="2">DSM 21202</strain>
    </source>
</reference>
<evidence type="ECO:0000313" key="2">
    <source>
        <dbReference type="EMBL" id="MDQ0316617.1"/>
    </source>
</evidence>